<sequence length="62" mass="7183">MTTDEIRSDLENFVDDLYRRLNSRELQEVLDGDIRRELTGDDLGLMTLNLLDIRPNDGWSGT</sequence>
<evidence type="ECO:0008006" key="3">
    <source>
        <dbReference type="Google" id="ProtNLM"/>
    </source>
</evidence>
<name>A0ABD5XKA1_9EURY</name>
<proteinExistence type="predicted"/>
<dbReference type="Proteomes" id="UP001596368">
    <property type="component" value="Unassembled WGS sequence"/>
</dbReference>
<gene>
    <name evidence="1" type="ORF">ACFQRB_00340</name>
</gene>
<evidence type="ECO:0000313" key="2">
    <source>
        <dbReference type="Proteomes" id="UP001596368"/>
    </source>
</evidence>
<dbReference type="EMBL" id="JBHSZG010000001">
    <property type="protein sequence ID" value="MFC7135479.1"/>
    <property type="molecule type" value="Genomic_DNA"/>
</dbReference>
<keyword evidence="2" id="KW-1185">Reference proteome</keyword>
<evidence type="ECO:0000313" key="1">
    <source>
        <dbReference type="EMBL" id="MFC7135479.1"/>
    </source>
</evidence>
<dbReference type="GeneID" id="81123306"/>
<dbReference type="AlphaFoldDB" id="A0ABD5XKA1"/>
<comment type="caution">
    <text evidence="1">The sequence shown here is derived from an EMBL/GenBank/DDBJ whole genome shotgun (WGS) entry which is preliminary data.</text>
</comment>
<dbReference type="RefSeq" id="WP_284013196.1">
    <property type="nucleotide sequence ID" value="NZ_CP126156.1"/>
</dbReference>
<organism evidence="1 2">
    <name type="scientific">Halobaculum litoreum</name>
    <dbReference type="NCBI Taxonomy" id="3031998"/>
    <lineage>
        <taxon>Archaea</taxon>
        <taxon>Methanobacteriati</taxon>
        <taxon>Methanobacteriota</taxon>
        <taxon>Stenosarchaea group</taxon>
        <taxon>Halobacteria</taxon>
        <taxon>Halobacteriales</taxon>
        <taxon>Haloferacaceae</taxon>
        <taxon>Halobaculum</taxon>
    </lineage>
</organism>
<protein>
    <recommendedName>
        <fullName evidence="3">Transposase, Mutator family</fullName>
    </recommendedName>
</protein>
<reference evidence="1 2" key="1">
    <citation type="journal article" date="2019" name="Int. J. Syst. Evol. Microbiol.">
        <title>The Global Catalogue of Microorganisms (GCM) 10K type strain sequencing project: providing services to taxonomists for standard genome sequencing and annotation.</title>
        <authorList>
            <consortium name="The Broad Institute Genomics Platform"/>
            <consortium name="The Broad Institute Genome Sequencing Center for Infectious Disease"/>
            <person name="Wu L."/>
            <person name="Ma J."/>
        </authorList>
    </citation>
    <scope>NUCLEOTIDE SEQUENCE [LARGE SCALE GENOMIC DNA]</scope>
    <source>
        <strain evidence="1 2">DT92</strain>
    </source>
</reference>
<accession>A0ABD5XKA1</accession>